<organism evidence="2 3">
    <name type="scientific">Trichoderma harzianum CBS 226.95</name>
    <dbReference type="NCBI Taxonomy" id="983964"/>
    <lineage>
        <taxon>Eukaryota</taxon>
        <taxon>Fungi</taxon>
        <taxon>Dikarya</taxon>
        <taxon>Ascomycota</taxon>
        <taxon>Pezizomycotina</taxon>
        <taxon>Sordariomycetes</taxon>
        <taxon>Hypocreomycetidae</taxon>
        <taxon>Hypocreales</taxon>
        <taxon>Hypocreaceae</taxon>
        <taxon>Trichoderma</taxon>
    </lineage>
</organism>
<dbReference type="EMBL" id="KZ679682">
    <property type="protein sequence ID" value="PTB53160.1"/>
    <property type="molecule type" value="Genomic_DNA"/>
</dbReference>
<name>A0A2T4A7W0_TRIHA</name>
<protein>
    <submittedName>
        <fullName evidence="2">Uncharacterized protein</fullName>
    </submittedName>
</protein>
<accession>A0A2T4A7W0</accession>
<keyword evidence="1" id="KW-0472">Membrane</keyword>
<reference evidence="2 3" key="1">
    <citation type="submission" date="2016-07" db="EMBL/GenBank/DDBJ databases">
        <title>Multiple horizontal gene transfer events from other fungi enriched the ability of initially mycotrophic Trichoderma (Ascomycota) to feed on dead plant biomass.</title>
        <authorList>
            <consortium name="DOE Joint Genome Institute"/>
            <person name="Aerts A."/>
            <person name="Atanasova L."/>
            <person name="Chenthamara K."/>
            <person name="Zhang J."/>
            <person name="Grujic M."/>
            <person name="Henrissat B."/>
            <person name="Kuo A."/>
            <person name="Salamov A."/>
            <person name="Lipzen A."/>
            <person name="Labutti K."/>
            <person name="Barry K."/>
            <person name="Miao Y."/>
            <person name="Rahimi M.J."/>
            <person name="Shen Q."/>
            <person name="Grigoriev I.V."/>
            <person name="Kubicek C.P."/>
            <person name="Druzhinina I.S."/>
        </authorList>
    </citation>
    <scope>NUCLEOTIDE SEQUENCE [LARGE SCALE GENOMIC DNA]</scope>
    <source>
        <strain evidence="2 3">CBS 226.95</strain>
    </source>
</reference>
<evidence type="ECO:0000313" key="2">
    <source>
        <dbReference type="EMBL" id="PTB53160.1"/>
    </source>
</evidence>
<gene>
    <name evidence="2" type="ORF">M431DRAFT_458567</name>
</gene>
<evidence type="ECO:0000313" key="3">
    <source>
        <dbReference type="Proteomes" id="UP000241690"/>
    </source>
</evidence>
<keyword evidence="1" id="KW-0812">Transmembrane</keyword>
<dbReference type="GeneID" id="36623897"/>
<keyword evidence="1" id="KW-1133">Transmembrane helix</keyword>
<proteinExistence type="predicted"/>
<dbReference type="Proteomes" id="UP000241690">
    <property type="component" value="Unassembled WGS sequence"/>
</dbReference>
<sequence length="95" mass="10953">MRVLLCISQRHQVSSRITLKSIGALQHGCAGRATRAMSPDHDGSLPRNRYLDMYEYANHFFRLLLLGIGGVRCLYSTWYWGPRRKALIKSRCLRS</sequence>
<keyword evidence="3" id="KW-1185">Reference proteome</keyword>
<dbReference type="AlphaFoldDB" id="A0A2T4A7W0"/>
<evidence type="ECO:0000256" key="1">
    <source>
        <dbReference type="SAM" id="Phobius"/>
    </source>
</evidence>
<dbReference type="RefSeq" id="XP_024772837.1">
    <property type="nucleotide sequence ID" value="XM_024915330.1"/>
</dbReference>
<feature type="transmembrane region" description="Helical" evidence="1">
    <location>
        <begin position="60"/>
        <end position="81"/>
    </location>
</feature>